<evidence type="ECO:0000313" key="1">
    <source>
        <dbReference type="EMBL" id="QHS59148.1"/>
    </source>
</evidence>
<dbReference type="InterPro" id="IPR025355">
    <property type="entry name" value="DUF4259"/>
</dbReference>
<dbReference type="KEGG" id="chih:GWR21_05940"/>
<name>A0A6B9ZA60_9BACT</name>
<dbReference type="RefSeq" id="WP_162330847.1">
    <property type="nucleotide sequence ID" value="NZ_CP048113.1"/>
</dbReference>
<protein>
    <submittedName>
        <fullName evidence="1">DUF4259 domain-containing protein</fullName>
    </submittedName>
</protein>
<proteinExistence type="predicted"/>
<dbReference type="AlphaFoldDB" id="A0A6B9ZA60"/>
<keyword evidence="2" id="KW-1185">Reference proteome</keyword>
<organism evidence="1 2">
    <name type="scientific">Chitinophaga agri</name>
    <dbReference type="NCBI Taxonomy" id="2703787"/>
    <lineage>
        <taxon>Bacteria</taxon>
        <taxon>Pseudomonadati</taxon>
        <taxon>Bacteroidota</taxon>
        <taxon>Chitinophagia</taxon>
        <taxon>Chitinophagales</taxon>
        <taxon>Chitinophagaceae</taxon>
        <taxon>Chitinophaga</taxon>
    </lineage>
</organism>
<dbReference type="EMBL" id="CP048113">
    <property type="protein sequence ID" value="QHS59148.1"/>
    <property type="molecule type" value="Genomic_DNA"/>
</dbReference>
<dbReference type="Proteomes" id="UP000476411">
    <property type="component" value="Chromosome"/>
</dbReference>
<sequence>MGTWANGSFGNDDAGDWVIDFSEQPNFDFLTVTLQGSIDNPNDAGLNMCAIAAAEVICILDGKIPLDYEEVSHNLAEVIELLKSQPVPMNLRELAVIAVSGIIKQSELKELWEGDEEWEEEVSALKSRLLR</sequence>
<evidence type="ECO:0000313" key="2">
    <source>
        <dbReference type="Proteomes" id="UP000476411"/>
    </source>
</evidence>
<gene>
    <name evidence="1" type="ORF">GWR21_05940</name>
</gene>
<reference evidence="1 2" key="1">
    <citation type="submission" date="2020-01" db="EMBL/GenBank/DDBJ databases">
        <title>Complete genome sequence of Chitinophaga sp. H33E-04 isolated from quinoa roots.</title>
        <authorList>
            <person name="Weon H.-Y."/>
            <person name="Lee S.A."/>
        </authorList>
    </citation>
    <scope>NUCLEOTIDE SEQUENCE [LARGE SCALE GENOMIC DNA]</scope>
    <source>
        <strain evidence="1 2">H33E-04</strain>
    </source>
</reference>
<dbReference type="Pfam" id="PF14078">
    <property type="entry name" value="DUF4259"/>
    <property type="match status" value="1"/>
</dbReference>
<accession>A0A6B9ZA60</accession>